<gene>
    <name evidence="13" type="ORF">F1654_06035</name>
</gene>
<evidence type="ECO:0000256" key="5">
    <source>
        <dbReference type="ARBA" id="ARBA00023077"/>
    </source>
</evidence>
<feature type="chain" id="PRO_5024352815" evidence="10">
    <location>
        <begin position="28"/>
        <end position="746"/>
    </location>
</feature>
<keyword evidence="7 8" id="KW-0998">Cell outer membrane</keyword>
<dbReference type="Gene3D" id="2.170.130.10">
    <property type="entry name" value="TonB-dependent receptor, plug domain"/>
    <property type="match status" value="1"/>
</dbReference>
<evidence type="ECO:0000256" key="10">
    <source>
        <dbReference type="SAM" id="SignalP"/>
    </source>
</evidence>
<organism evidence="13 14">
    <name type="scientific">Alkalicaulis satelles</name>
    <dbReference type="NCBI Taxonomy" id="2609175"/>
    <lineage>
        <taxon>Bacteria</taxon>
        <taxon>Pseudomonadati</taxon>
        <taxon>Pseudomonadota</taxon>
        <taxon>Alphaproteobacteria</taxon>
        <taxon>Maricaulales</taxon>
        <taxon>Maricaulaceae</taxon>
        <taxon>Alkalicaulis</taxon>
    </lineage>
</organism>
<keyword evidence="4 8" id="KW-0812">Transmembrane</keyword>
<dbReference type="Pfam" id="PF07715">
    <property type="entry name" value="Plug"/>
    <property type="match status" value="1"/>
</dbReference>
<accession>A0A5M6ZF49</accession>
<dbReference type="InterPro" id="IPR000531">
    <property type="entry name" value="Beta-barrel_TonB"/>
</dbReference>
<keyword evidence="5 9" id="KW-0798">TonB box</keyword>
<feature type="domain" description="TonB-dependent receptor-like beta-barrel" evidence="11">
    <location>
        <begin position="264"/>
        <end position="712"/>
    </location>
</feature>
<evidence type="ECO:0000259" key="12">
    <source>
        <dbReference type="Pfam" id="PF07715"/>
    </source>
</evidence>
<dbReference type="AlphaFoldDB" id="A0A5M6ZF49"/>
<dbReference type="EMBL" id="VWOJ01000002">
    <property type="protein sequence ID" value="KAA5803366.1"/>
    <property type="molecule type" value="Genomic_DNA"/>
</dbReference>
<dbReference type="Pfam" id="PF00593">
    <property type="entry name" value="TonB_dep_Rec_b-barrel"/>
    <property type="match status" value="1"/>
</dbReference>
<dbReference type="InterPro" id="IPR039426">
    <property type="entry name" value="TonB-dep_rcpt-like"/>
</dbReference>
<keyword evidence="13" id="KW-0675">Receptor</keyword>
<feature type="signal peptide" evidence="10">
    <location>
        <begin position="1"/>
        <end position="27"/>
    </location>
</feature>
<dbReference type="PANTHER" id="PTHR30069">
    <property type="entry name" value="TONB-DEPENDENT OUTER MEMBRANE RECEPTOR"/>
    <property type="match status" value="1"/>
</dbReference>
<dbReference type="PANTHER" id="PTHR30069:SF40">
    <property type="entry name" value="TONB-DEPENDENT RECEPTOR NMB0964-RELATED"/>
    <property type="match status" value="1"/>
</dbReference>
<dbReference type="Gene3D" id="2.40.170.20">
    <property type="entry name" value="TonB-dependent receptor, beta-barrel domain"/>
    <property type="match status" value="1"/>
</dbReference>
<evidence type="ECO:0000256" key="2">
    <source>
        <dbReference type="ARBA" id="ARBA00022448"/>
    </source>
</evidence>
<evidence type="ECO:0000256" key="7">
    <source>
        <dbReference type="ARBA" id="ARBA00023237"/>
    </source>
</evidence>
<dbReference type="GO" id="GO:0044718">
    <property type="term" value="P:siderophore transmembrane transport"/>
    <property type="evidence" value="ECO:0007669"/>
    <property type="project" value="TreeGrafter"/>
</dbReference>
<evidence type="ECO:0000256" key="9">
    <source>
        <dbReference type="RuleBase" id="RU003357"/>
    </source>
</evidence>
<name>A0A5M6ZF49_9PROT</name>
<evidence type="ECO:0000313" key="14">
    <source>
        <dbReference type="Proteomes" id="UP000325122"/>
    </source>
</evidence>
<proteinExistence type="inferred from homology"/>
<evidence type="ECO:0000256" key="4">
    <source>
        <dbReference type="ARBA" id="ARBA00022692"/>
    </source>
</evidence>
<dbReference type="PROSITE" id="PS52016">
    <property type="entry name" value="TONB_DEPENDENT_REC_3"/>
    <property type="match status" value="1"/>
</dbReference>
<comment type="subcellular location">
    <subcellularLocation>
        <location evidence="1 8">Cell outer membrane</location>
        <topology evidence="1 8">Multi-pass membrane protein</topology>
    </subcellularLocation>
</comment>
<dbReference type="RefSeq" id="WP_150022634.1">
    <property type="nucleotide sequence ID" value="NZ_VWOJ01000002.1"/>
</dbReference>
<keyword evidence="6 8" id="KW-0472">Membrane</keyword>
<dbReference type="Proteomes" id="UP000325122">
    <property type="component" value="Unassembled WGS sequence"/>
</dbReference>
<dbReference type="InterPro" id="IPR036942">
    <property type="entry name" value="Beta-barrel_TonB_sf"/>
</dbReference>
<evidence type="ECO:0000256" key="1">
    <source>
        <dbReference type="ARBA" id="ARBA00004571"/>
    </source>
</evidence>
<evidence type="ECO:0000313" key="13">
    <source>
        <dbReference type="EMBL" id="KAA5803366.1"/>
    </source>
</evidence>
<sequence length="746" mass="81152">MTLPLMTRLLLGTALIAPALAGAQAQAADADLQQRGDAALDRVIVTAGPLGRRYVDEMIQPVSVLHGSELERRMAGSLGEMLDGLPGVTNADFGPGVGRPVIRGQQGSRVMVLDDGLPVADVSGEGVDHAVAVDSRGASQIEVFRGPTTLMFGSGAAGGVINVRSKRFLPTLAPSPFLEVDASYSPNGDDRQIDLSGEVQLSETFALRASGGLRRANDFSINGFQEDGQTEGFEGRLQNSSIESSQASLTGIMSDDWGFAALSLSYWDTDYGIPEVFDPMRIRGDGSDEYERVTADYVRADFRSEINQPLPGVSLARLSAAWTRYEQDETEFEFSRTDGSFEDSEIEATFENREFEARADLLHDPVAGWEGVIGLQYTNRDFFADDPRGADRGFYVRPNLTRTFAAYVIEERRFGPAVVELGARIERIHSSSDPVIASRVPGVTLADGSFLPQPEQIDDINTTALSLSASTIIDVGPDHHARFGLTRAERAPSPEQRYAFGRHSAAGTWELGDPDLKSETYLNFEASWERHTGPLRYDLTAYYNRADNFIFLTSEDDGTGNPVFVNDIGNRAGEGAAAGCLPGDGGLCRLRNQFVTYEQGDAHFYGVELGGSWEAVEGDVPLTFHFVADYVRGSLRDGGDLPRISPWRYGLGASTRLGDLTLRADYLRINAQNRVATAESATDGYNLVSLDASYDLPFDDVNASVYLKGRNLLDEAGRRHTSFFKDDAPIIGRAFYVGVRARFGGV</sequence>
<dbReference type="SUPFAM" id="SSF56935">
    <property type="entry name" value="Porins"/>
    <property type="match status" value="1"/>
</dbReference>
<evidence type="ECO:0000259" key="11">
    <source>
        <dbReference type="Pfam" id="PF00593"/>
    </source>
</evidence>
<comment type="caution">
    <text evidence="13">The sequence shown here is derived from an EMBL/GenBank/DDBJ whole genome shotgun (WGS) entry which is preliminary data.</text>
</comment>
<evidence type="ECO:0000256" key="6">
    <source>
        <dbReference type="ARBA" id="ARBA00023136"/>
    </source>
</evidence>
<protein>
    <submittedName>
        <fullName evidence="13">TonB-dependent receptor</fullName>
    </submittedName>
</protein>
<keyword evidence="3 8" id="KW-1134">Transmembrane beta strand</keyword>
<dbReference type="InterPro" id="IPR012910">
    <property type="entry name" value="Plug_dom"/>
</dbReference>
<dbReference type="GO" id="GO:0015344">
    <property type="term" value="F:siderophore uptake transmembrane transporter activity"/>
    <property type="evidence" value="ECO:0007669"/>
    <property type="project" value="TreeGrafter"/>
</dbReference>
<keyword evidence="10" id="KW-0732">Signal</keyword>
<comment type="similarity">
    <text evidence="8 9">Belongs to the TonB-dependent receptor family.</text>
</comment>
<evidence type="ECO:0000256" key="8">
    <source>
        <dbReference type="PROSITE-ProRule" id="PRU01360"/>
    </source>
</evidence>
<keyword evidence="14" id="KW-1185">Reference proteome</keyword>
<keyword evidence="2 8" id="KW-0813">Transport</keyword>
<dbReference type="GO" id="GO:0009279">
    <property type="term" value="C:cell outer membrane"/>
    <property type="evidence" value="ECO:0007669"/>
    <property type="project" value="UniProtKB-SubCell"/>
</dbReference>
<dbReference type="InterPro" id="IPR037066">
    <property type="entry name" value="Plug_dom_sf"/>
</dbReference>
<reference evidence="13 14" key="1">
    <citation type="submission" date="2019-09" db="EMBL/GenBank/DDBJ databases">
        <authorList>
            <person name="Kevbrin V."/>
            <person name="Grouzdev D.S."/>
        </authorList>
    </citation>
    <scope>NUCLEOTIDE SEQUENCE [LARGE SCALE GENOMIC DNA]</scope>
    <source>
        <strain evidence="13 14">G-192</strain>
    </source>
</reference>
<evidence type="ECO:0000256" key="3">
    <source>
        <dbReference type="ARBA" id="ARBA00022452"/>
    </source>
</evidence>
<feature type="domain" description="TonB-dependent receptor plug" evidence="12">
    <location>
        <begin position="57"/>
        <end position="160"/>
    </location>
</feature>